<evidence type="ECO:0000256" key="1">
    <source>
        <dbReference type="ARBA" id="ARBA00000436"/>
    </source>
</evidence>
<dbReference type="GO" id="GO:0046872">
    <property type="term" value="F:metal ion binding"/>
    <property type="evidence" value="ECO:0007669"/>
    <property type="project" value="UniProtKB-UniRule"/>
</dbReference>
<evidence type="ECO:0000256" key="9">
    <source>
        <dbReference type="ARBA" id="ARBA00022946"/>
    </source>
</evidence>
<dbReference type="OMA" id="ALMFEYM"/>
<dbReference type="InterPro" id="IPR024079">
    <property type="entry name" value="MetalloPept_cat_dom_sf"/>
</dbReference>
<dbReference type="GO" id="GO:0005759">
    <property type="term" value="C:mitochondrial matrix"/>
    <property type="evidence" value="ECO:0007669"/>
    <property type="project" value="UniProtKB-SubCell"/>
</dbReference>
<dbReference type="PANTHER" id="PTHR11804">
    <property type="entry name" value="PROTEASE M3 THIMET OLIGOPEPTIDASE-RELATED"/>
    <property type="match status" value="1"/>
</dbReference>
<sequence>MSIRLVAKALRRPVLNCAILNRRTLSTANPAPAPPATETDEYIRLIFDDPTVWRQHQKGKQTSLVGLFGNPHFTTLDGFQYAAEQAIQRAQLIAERIWRAPENGPEEMRRVVKNLDRLSDALCSVIDAAELIRNAHPDIKVRDAANQAYAMLCSYMNTLNTDTRLHQVLAHVLQQKHIVDTFSADEHAAALVFLRDFEKSGIHLPQRQREQFVELSDQILHLGRQFIQSDPRAVHSIHLNADERLGLERLAPDIATDSNECQMVLRYGANPSARKKAYEALNSAREDSIRVLEDMMRTRAQLARLVGQNTYAELQLQDKMAKSPENVDAFLRTLLRHQEPASEADIKILQDLKRKEQRLDYAPSLEAYDRFYYTQMADKLNAQSRASPRSLFFTVGAVMQGLSRLFKGLYGIQFEPASLQANEAWHDEVRKLDVVCEKEGKIGTIYCDLFARPGKTTHAAHYTVRTSRRTDDDDADRDIQYAFPGRSISASQFLPPQAQSQDIIRGRQGRYQLPIIALTCDFNRMSGQGLLSLHEVETLFHEMGHAMHSMLGRTDFHNVAGTRCPTDFVELPSLLMEHFLWHPSVVPLYSGHHPPERVLEVMKHNPRNHFSGLEVNGQIVMALVDQQYHSAAPLEPDFSASRIWQTLQDKDALFRHVPGTMWPVQFGHLFGYGAGYYSYLFDRTLARRVWERCFATDPLDRKQGQAFRERLLDWGGARDPWQSVADVLRGEDGDRISAGDETAMRTVGDWGIDV</sequence>
<dbReference type="GO" id="GO:0004222">
    <property type="term" value="F:metalloendopeptidase activity"/>
    <property type="evidence" value="ECO:0007669"/>
    <property type="project" value="UniProtKB-EC"/>
</dbReference>
<dbReference type="EC" id="3.4.24.59" evidence="4"/>
<evidence type="ECO:0000313" key="15">
    <source>
        <dbReference type="EMBL" id="ORY95761.1"/>
    </source>
</evidence>
<keyword evidence="8 13" id="KW-0862">Zinc</keyword>
<dbReference type="PANTHER" id="PTHR11804:SF79">
    <property type="entry name" value="MITOCHONDRIAL INTERMEDIATE PEPTIDASE"/>
    <property type="match status" value="1"/>
</dbReference>
<keyword evidence="10 13" id="KW-0482">Metalloprotease</keyword>
<evidence type="ECO:0000256" key="7">
    <source>
        <dbReference type="ARBA" id="ARBA00022801"/>
    </source>
</evidence>
<evidence type="ECO:0000256" key="10">
    <source>
        <dbReference type="ARBA" id="ARBA00023049"/>
    </source>
</evidence>
<keyword evidence="5 13" id="KW-0645">Protease</keyword>
<keyword evidence="9" id="KW-0809">Transit peptide</keyword>
<keyword evidence="11" id="KW-0496">Mitochondrion</keyword>
<gene>
    <name evidence="15" type="ORF">BCR43DRAFT_312312</name>
</gene>
<dbReference type="Gene3D" id="1.10.1370.10">
    <property type="entry name" value="Neurolysin, domain 3"/>
    <property type="match status" value="1"/>
</dbReference>
<comment type="cofactor">
    <cofactor evidence="13">
        <name>Zn(2+)</name>
        <dbReference type="ChEBI" id="CHEBI:29105"/>
    </cofactor>
    <text evidence="13">Binds 1 zinc ion.</text>
</comment>
<comment type="function">
    <text evidence="12">Cleaves proteins, imported into the mitochondrion, to their mature size. While most mitochondrial precursor proteins are processed to the mature form in one step by mitochondrial processing peptidase (MPP), the sequential cleavage by MIP of an octapeptide after initial processing by MPP is a required step for a subgroup of nuclear-encoded precursor proteins destined for the matrix or the inner membrane.</text>
</comment>
<feature type="domain" description="Peptidase M3A/M3B catalytic" evidence="14">
    <location>
        <begin position="265"/>
        <end position="728"/>
    </location>
</feature>
<dbReference type="CDD" id="cd06457">
    <property type="entry name" value="M3A_MIP"/>
    <property type="match status" value="1"/>
</dbReference>
<comment type="caution">
    <text evidence="15">The sequence shown here is derived from an EMBL/GenBank/DDBJ whole genome shotgun (WGS) entry which is preliminary data.</text>
</comment>
<dbReference type="InterPro" id="IPR001567">
    <property type="entry name" value="Pept_M3A_M3B_dom"/>
</dbReference>
<dbReference type="EMBL" id="MCGN01000006">
    <property type="protein sequence ID" value="ORY95761.1"/>
    <property type="molecule type" value="Genomic_DNA"/>
</dbReference>
<dbReference type="FunCoup" id="A0A1X2HAR0">
    <property type="interactions" value="423"/>
</dbReference>
<evidence type="ECO:0000256" key="2">
    <source>
        <dbReference type="ARBA" id="ARBA00004305"/>
    </source>
</evidence>
<comment type="subcellular location">
    <subcellularLocation>
        <location evidence="2">Mitochondrion matrix</location>
    </subcellularLocation>
</comment>
<dbReference type="STRING" id="13706.A0A1X2HAR0"/>
<dbReference type="InParanoid" id="A0A1X2HAR0"/>
<comment type="similarity">
    <text evidence="3 13">Belongs to the peptidase M3 family.</text>
</comment>
<evidence type="ECO:0000256" key="12">
    <source>
        <dbReference type="ARBA" id="ARBA00025208"/>
    </source>
</evidence>
<keyword evidence="6 13" id="KW-0479">Metal-binding</keyword>
<dbReference type="InterPro" id="IPR033851">
    <property type="entry name" value="M3A_MIP"/>
</dbReference>
<evidence type="ECO:0000256" key="3">
    <source>
        <dbReference type="ARBA" id="ARBA00006040"/>
    </source>
</evidence>
<dbReference type="SUPFAM" id="SSF55486">
    <property type="entry name" value="Metalloproteases ('zincins'), catalytic domain"/>
    <property type="match status" value="1"/>
</dbReference>
<evidence type="ECO:0000256" key="11">
    <source>
        <dbReference type="ARBA" id="ARBA00023128"/>
    </source>
</evidence>
<dbReference type="FunFam" id="3.40.390.10:FF:000055">
    <property type="entry name" value="Related to mitochondrial intermediate peptidase"/>
    <property type="match status" value="1"/>
</dbReference>
<dbReference type="GO" id="GO:0006518">
    <property type="term" value="P:peptide metabolic process"/>
    <property type="evidence" value="ECO:0007669"/>
    <property type="project" value="TreeGrafter"/>
</dbReference>
<dbReference type="InterPro" id="IPR045090">
    <property type="entry name" value="Pept_M3A_M3B"/>
</dbReference>
<proteinExistence type="inferred from homology"/>
<dbReference type="Pfam" id="PF01432">
    <property type="entry name" value="Peptidase_M3"/>
    <property type="match status" value="1"/>
</dbReference>
<dbReference type="InterPro" id="IPR024077">
    <property type="entry name" value="Neurolysin/TOP_dom2"/>
</dbReference>
<evidence type="ECO:0000313" key="16">
    <source>
        <dbReference type="Proteomes" id="UP000242180"/>
    </source>
</evidence>
<evidence type="ECO:0000256" key="4">
    <source>
        <dbReference type="ARBA" id="ARBA00012441"/>
    </source>
</evidence>
<evidence type="ECO:0000256" key="6">
    <source>
        <dbReference type="ARBA" id="ARBA00022723"/>
    </source>
</evidence>
<dbReference type="Proteomes" id="UP000242180">
    <property type="component" value="Unassembled WGS sequence"/>
</dbReference>
<keyword evidence="16" id="KW-1185">Reference proteome</keyword>
<evidence type="ECO:0000256" key="13">
    <source>
        <dbReference type="RuleBase" id="RU003435"/>
    </source>
</evidence>
<organism evidence="15 16">
    <name type="scientific">Syncephalastrum racemosum</name>
    <name type="common">Filamentous fungus</name>
    <dbReference type="NCBI Taxonomy" id="13706"/>
    <lineage>
        <taxon>Eukaryota</taxon>
        <taxon>Fungi</taxon>
        <taxon>Fungi incertae sedis</taxon>
        <taxon>Mucoromycota</taxon>
        <taxon>Mucoromycotina</taxon>
        <taxon>Mucoromycetes</taxon>
        <taxon>Mucorales</taxon>
        <taxon>Syncephalastraceae</taxon>
        <taxon>Syncephalastrum</taxon>
    </lineage>
</organism>
<name>A0A1X2HAR0_SYNRA</name>
<dbReference type="GO" id="GO:0006627">
    <property type="term" value="P:protein processing involved in protein targeting to mitochondrion"/>
    <property type="evidence" value="ECO:0007669"/>
    <property type="project" value="TreeGrafter"/>
</dbReference>
<comment type="catalytic activity">
    <reaction evidence="1">
        <text>Release of an N-terminal octapeptide as second stage of processing of some proteins imported into the mitochondrion.</text>
        <dbReference type="EC" id="3.4.24.59"/>
    </reaction>
</comment>
<protein>
    <recommendedName>
        <fullName evidence="4">mitochondrial intermediate peptidase</fullName>
        <ecNumber evidence="4">3.4.24.59</ecNumber>
    </recommendedName>
</protein>
<evidence type="ECO:0000256" key="5">
    <source>
        <dbReference type="ARBA" id="ARBA00022670"/>
    </source>
</evidence>
<evidence type="ECO:0000256" key="8">
    <source>
        <dbReference type="ARBA" id="ARBA00022833"/>
    </source>
</evidence>
<keyword evidence="7 13" id="KW-0378">Hydrolase</keyword>
<accession>A0A1X2HAR0</accession>
<reference evidence="15 16" key="1">
    <citation type="submission" date="2016-07" db="EMBL/GenBank/DDBJ databases">
        <title>Pervasive Adenine N6-methylation of Active Genes in Fungi.</title>
        <authorList>
            <consortium name="DOE Joint Genome Institute"/>
            <person name="Mondo S.J."/>
            <person name="Dannebaum R.O."/>
            <person name="Kuo R.C."/>
            <person name="Labutti K."/>
            <person name="Haridas S."/>
            <person name="Kuo A."/>
            <person name="Salamov A."/>
            <person name="Ahrendt S.R."/>
            <person name="Lipzen A."/>
            <person name="Sullivan W."/>
            <person name="Andreopoulos W.B."/>
            <person name="Clum A."/>
            <person name="Lindquist E."/>
            <person name="Daum C."/>
            <person name="Ramamoorthy G.K."/>
            <person name="Gryganskyi A."/>
            <person name="Culley D."/>
            <person name="Magnuson J.K."/>
            <person name="James T.Y."/>
            <person name="O'Malley M.A."/>
            <person name="Stajich J.E."/>
            <person name="Spatafora J.W."/>
            <person name="Visel A."/>
            <person name="Grigoriev I.V."/>
        </authorList>
    </citation>
    <scope>NUCLEOTIDE SEQUENCE [LARGE SCALE GENOMIC DNA]</scope>
    <source>
        <strain evidence="15 16">NRRL 2496</strain>
    </source>
</reference>
<dbReference type="AlphaFoldDB" id="A0A1X2HAR0"/>
<dbReference type="Gene3D" id="3.40.390.10">
    <property type="entry name" value="Collagenase (Catalytic Domain)"/>
    <property type="match status" value="1"/>
</dbReference>
<evidence type="ECO:0000259" key="14">
    <source>
        <dbReference type="Pfam" id="PF01432"/>
    </source>
</evidence>
<dbReference type="OrthoDB" id="17530at2759"/>